<keyword evidence="3" id="KW-0378">Hydrolase</keyword>
<keyword evidence="3" id="KW-0326">Glycosidase</keyword>
<dbReference type="PANTHER" id="PTHR12654:SF0">
    <property type="entry name" value="NON-LYSOSOMAL GLUCOSYLCERAMIDASE"/>
    <property type="match status" value="1"/>
</dbReference>
<evidence type="ECO:0000313" key="3">
    <source>
        <dbReference type="EMBL" id="MFC5530610.1"/>
    </source>
</evidence>
<accession>A0ABW0R0R1</accession>
<dbReference type="Proteomes" id="UP001596108">
    <property type="component" value="Unassembled WGS sequence"/>
</dbReference>
<reference evidence="4" key="1">
    <citation type="journal article" date="2019" name="Int. J. Syst. Evol. Microbiol.">
        <title>The Global Catalogue of Microorganisms (GCM) 10K type strain sequencing project: providing services to taxonomists for standard genome sequencing and annotation.</title>
        <authorList>
            <consortium name="The Broad Institute Genomics Platform"/>
            <consortium name="The Broad Institute Genome Sequencing Center for Infectious Disease"/>
            <person name="Wu L."/>
            <person name="Ma J."/>
        </authorList>
    </citation>
    <scope>NUCLEOTIDE SEQUENCE [LARGE SCALE GENOMIC DNA]</scope>
    <source>
        <strain evidence="4">CGMCC 1.18578</strain>
    </source>
</reference>
<sequence length="869" mass="96567">MSKVYLSNKTRAISFPLGGIGTGSVGLAGNGRLIDWEIFNAPNKRSFNGYSHFAVKAEANGQLIDARVLNGDFPSPYMGEPVRGGPLHSGYGYGPENNTMAGMPHFRRHSFDGAFPLANMAFEDDKFPGPVGLKAFNPFIPMNDRDSSLPCAMFEISFDNPSDYEIAYTVALTTSNPKAGDRVVNAYAINDDGFSLLKLGTESYAKGDPSYGDITVATDAECASYQEYWYRGGWSDNLEMFWRDFARPGPFANRTYPTEQPPHPRHKDNGTLAARITVSPQGRGSLRFALAWHFPNVYNAWNPEPEERTVWRNYYATQFEDSTAVAAYALSHWGRLLGETEKFHEALFASTIPEEALEALSANLAVLKSATCLRLTDGSFYGFEGCIEDVGSCEGSCTHVWNYAYALPFLFPSLERSMRELDFRYNRRPDGGMAFRLMLPLGRDSGAFRACVDGQMGGVVKAYRDWKISGDDAWLARNWPVIKSSVEYAWSEDNPDRWDVNRDGVIDGRQHHTLDMELFGPNAWLNGFYLAALKAASEMAAYLGEADEAAEYAALFARGKAWTDEHLFNGRYYGHDIDLTDRGWLERYDEGGSLFGESAVDAYWNEEAGEIKYQIGEGCSIDQVVAQWHANLCGLGDIFDRGQTRTALGELYRNNFKENMREEANAWRLFSLNDEGGLVICSWPEGSKRPAVPLTYAPETMTGFEYQAASHMIQEGMLDEGLCIVRAIRERYDGEKRNPWNEMECGSNYARAMASYSLLLSYSGFSFDMTKGEIGFRPVLSSANRFQSFWSIDGAWGTFELTATSGSLQVLSGELTLSKLGLPSGWSGASVRAFANDEQVALLDTEVAGLSFVSALTLGADQTLSWNRS</sequence>
<dbReference type="RefSeq" id="WP_378112554.1">
    <property type="nucleotide sequence ID" value="NZ_JBHSNC010000043.1"/>
</dbReference>
<proteinExistence type="predicted"/>
<dbReference type="GO" id="GO:0016798">
    <property type="term" value="F:hydrolase activity, acting on glycosyl bonds"/>
    <property type="evidence" value="ECO:0007669"/>
    <property type="project" value="UniProtKB-KW"/>
</dbReference>
<evidence type="ECO:0000313" key="4">
    <source>
        <dbReference type="Proteomes" id="UP001596108"/>
    </source>
</evidence>
<dbReference type="SUPFAM" id="SSF48208">
    <property type="entry name" value="Six-hairpin glycosidases"/>
    <property type="match status" value="1"/>
</dbReference>
<dbReference type="InterPro" id="IPR052566">
    <property type="entry name" value="Non-lysos_glucosylceramidase"/>
</dbReference>
<comment type="caution">
    <text evidence="3">The sequence shown here is derived from an EMBL/GenBank/DDBJ whole genome shotgun (WGS) entry which is preliminary data.</text>
</comment>
<dbReference type="EMBL" id="JBHSNC010000043">
    <property type="protein sequence ID" value="MFC5530610.1"/>
    <property type="molecule type" value="Genomic_DNA"/>
</dbReference>
<dbReference type="InterPro" id="IPR008928">
    <property type="entry name" value="6-hairpin_glycosidase_sf"/>
</dbReference>
<evidence type="ECO:0000259" key="1">
    <source>
        <dbReference type="Pfam" id="PF04685"/>
    </source>
</evidence>
<gene>
    <name evidence="3" type="ORF">ACFPQ4_14320</name>
</gene>
<keyword evidence="4" id="KW-1185">Reference proteome</keyword>
<dbReference type="InterPro" id="IPR006775">
    <property type="entry name" value="GH116_catalytic"/>
</dbReference>
<feature type="domain" description="Glycosyl-hydrolase family 116 N-terminal" evidence="2">
    <location>
        <begin position="15"/>
        <end position="335"/>
    </location>
</feature>
<evidence type="ECO:0000259" key="2">
    <source>
        <dbReference type="Pfam" id="PF12215"/>
    </source>
</evidence>
<feature type="domain" description="Glycosyl-hydrolase family 116 catalytic region" evidence="1">
    <location>
        <begin position="453"/>
        <end position="758"/>
    </location>
</feature>
<dbReference type="PANTHER" id="PTHR12654">
    <property type="entry name" value="BILE ACID BETA-GLUCOSIDASE-RELATED"/>
    <property type="match status" value="1"/>
</dbReference>
<protein>
    <submittedName>
        <fullName evidence="3">GH116 family glycosyl-hydrolase</fullName>
        <ecNumber evidence="3">3.2.1.-</ecNumber>
    </submittedName>
</protein>
<dbReference type="Pfam" id="PF12215">
    <property type="entry name" value="Glyco_hydr_116N"/>
    <property type="match status" value="1"/>
</dbReference>
<dbReference type="Gene3D" id="1.50.10.10">
    <property type="match status" value="1"/>
</dbReference>
<name>A0ABW0R0R1_9BACL</name>
<dbReference type="InterPro" id="IPR024462">
    <property type="entry name" value="GH116_N"/>
</dbReference>
<organism evidence="3 4">
    <name type="scientific">Cohnella yongneupensis</name>
    <dbReference type="NCBI Taxonomy" id="425006"/>
    <lineage>
        <taxon>Bacteria</taxon>
        <taxon>Bacillati</taxon>
        <taxon>Bacillota</taxon>
        <taxon>Bacilli</taxon>
        <taxon>Bacillales</taxon>
        <taxon>Paenibacillaceae</taxon>
        <taxon>Cohnella</taxon>
    </lineage>
</organism>
<dbReference type="Pfam" id="PF04685">
    <property type="entry name" value="DUF608"/>
    <property type="match status" value="1"/>
</dbReference>
<dbReference type="EC" id="3.2.1.-" evidence="3"/>
<dbReference type="InterPro" id="IPR012341">
    <property type="entry name" value="6hp_glycosidase-like_sf"/>
</dbReference>